<comment type="caution">
    <text evidence="1">The sequence shown here is derived from an EMBL/GenBank/DDBJ whole genome shotgun (WGS) entry which is preliminary data.</text>
</comment>
<dbReference type="EMBL" id="BARS01024816">
    <property type="protein sequence ID" value="GAG12120.1"/>
    <property type="molecule type" value="Genomic_DNA"/>
</dbReference>
<dbReference type="AlphaFoldDB" id="X0V1Y0"/>
<name>X0V1Y0_9ZZZZ</name>
<accession>X0V1Y0</accession>
<organism evidence="1">
    <name type="scientific">marine sediment metagenome</name>
    <dbReference type="NCBI Taxonomy" id="412755"/>
    <lineage>
        <taxon>unclassified sequences</taxon>
        <taxon>metagenomes</taxon>
        <taxon>ecological metagenomes</taxon>
    </lineage>
</organism>
<reference evidence="1" key="1">
    <citation type="journal article" date="2014" name="Front. Microbiol.">
        <title>High frequency of phylogenetically diverse reductive dehalogenase-homologous genes in deep subseafloor sedimentary metagenomes.</title>
        <authorList>
            <person name="Kawai M."/>
            <person name="Futagami T."/>
            <person name="Toyoda A."/>
            <person name="Takaki Y."/>
            <person name="Nishi S."/>
            <person name="Hori S."/>
            <person name="Arai W."/>
            <person name="Tsubouchi T."/>
            <person name="Morono Y."/>
            <person name="Uchiyama I."/>
            <person name="Ito T."/>
            <person name="Fujiyama A."/>
            <person name="Inagaki F."/>
            <person name="Takami H."/>
        </authorList>
    </citation>
    <scope>NUCLEOTIDE SEQUENCE</scope>
    <source>
        <strain evidence="1">Expedition CK06-06</strain>
    </source>
</reference>
<gene>
    <name evidence="1" type="ORF">S01H1_39335</name>
</gene>
<sequence length="80" mass="9491">TILEQTHKSDFNLLFLELAEKFVAVTDILAEISSESFTQWNDGILRLYERWLKTRSKRDERLLFKKGIIPNQTLKHNTIQ</sequence>
<protein>
    <submittedName>
        <fullName evidence="1">Uncharacterized protein</fullName>
    </submittedName>
</protein>
<proteinExistence type="predicted"/>
<evidence type="ECO:0000313" key="1">
    <source>
        <dbReference type="EMBL" id="GAG12120.1"/>
    </source>
</evidence>
<feature type="non-terminal residue" evidence="1">
    <location>
        <position position="1"/>
    </location>
</feature>